<organism evidence="1 2">
    <name type="scientific">Ktedonobacter robiniae</name>
    <dbReference type="NCBI Taxonomy" id="2778365"/>
    <lineage>
        <taxon>Bacteria</taxon>
        <taxon>Bacillati</taxon>
        <taxon>Chloroflexota</taxon>
        <taxon>Ktedonobacteria</taxon>
        <taxon>Ktedonobacterales</taxon>
        <taxon>Ktedonobacteraceae</taxon>
        <taxon>Ktedonobacter</taxon>
    </lineage>
</organism>
<protein>
    <submittedName>
        <fullName evidence="1">Uncharacterized protein</fullName>
    </submittedName>
</protein>
<gene>
    <name evidence="1" type="ORF">KSB_78050</name>
</gene>
<comment type="caution">
    <text evidence="1">The sequence shown here is derived from an EMBL/GenBank/DDBJ whole genome shotgun (WGS) entry which is preliminary data.</text>
</comment>
<proteinExistence type="predicted"/>
<keyword evidence="2" id="KW-1185">Reference proteome</keyword>
<sequence>MGKEHIDASVGLRFSLTLFERYRKNGVLRAELQHVPGIRGRCKGYIQLVEGKVTSSYVEDREGRRHSISATILAAVDDERGPFDWQLAPLPAPPSTAKAVHTFEHATYNTPVPKVIAPLDLELLRGWSAKQKLMLSTVYEAIDSRKDIESLKKEVPLQANVTEEALRVLLSLGVIAIN</sequence>
<accession>A0ABQ3V3V8</accession>
<dbReference type="EMBL" id="BNJG01000003">
    <property type="protein sequence ID" value="GHO59330.1"/>
    <property type="molecule type" value="Genomic_DNA"/>
</dbReference>
<evidence type="ECO:0000313" key="1">
    <source>
        <dbReference type="EMBL" id="GHO59330.1"/>
    </source>
</evidence>
<name>A0ABQ3V3V8_9CHLR</name>
<dbReference type="Proteomes" id="UP000654345">
    <property type="component" value="Unassembled WGS sequence"/>
</dbReference>
<dbReference type="RefSeq" id="WP_201375526.1">
    <property type="nucleotide sequence ID" value="NZ_BNJG01000003.1"/>
</dbReference>
<evidence type="ECO:0000313" key="2">
    <source>
        <dbReference type="Proteomes" id="UP000654345"/>
    </source>
</evidence>
<reference evidence="1 2" key="1">
    <citation type="journal article" date="2021" name="Int. J. Syst. Evol. Microbiol.">
        <title>Reticulibacter mediterranei gen. nov., sp. nov., within the new family Reticulibacteraceae fam. nov., and Ktedonospora formicarum gen. nov., sp. nov., Ktedonobacter robiniae sp. nov., Dictyobacter formicarum sp. nov. and Dictyobacter arantiisoli sp. nov., belonging to the class Ktedonobacteria.</title>
        <authorList>
            <person name="Yabe S."/>
            <person name="Zheng Y."/>
            <person name="Wang C.M."/>
            <person name="Sakai Y."/>
            <person name="Abe K."/>
            <person name="Yokota A."/>
            <person name="Donadio S."/>
            <person name="Cavaletti L."/>
            <person name="Monciardini P."/>
        </authorList>
    </citation>
    <scope>NUCLEOTIDE SEQUENCE [LARGE SCALE GENOMIC DNA]</scope>
    <source>
        <strain evidence="1 2">SOSP1-30</strain>
    </source>
</reference>